<dbReference type="Gene3D" id="1.10.20.10">
    <property type="entry name" value="Histone, subunit A"/>
    <property type="match status" value="1"/>
</dbReference>
<evidence type="ECO:0000313" key="1">
    <source>
        <dbReference type="Proteomes" id="UP000887578"/>
    </source>
</evidence>
<protein>
    <submittedName>
        <fullName evidence="2">Transcription factor CBF/NF-Y/archaeal histone domain-containing protein</fullName>
    </submittedName>
</protein>
<dbReference type="AlphaFoldDB" id="A0A914Q3Q9"/>
<accession>A0A914Q3Q9</accession>
<reference evidence="2" key="1">
    <citation type="submission" date="2022-11" db="UniProtKB">
        <authorList>
            <consortium name="WormBaseParasite"/>
        </authorList>
    </citation>
    <scope>IDENTIFICATION</scope>
</reference>
<keyword evidence="1" id="KW-1185">Reference proteome</keyword>
<dbReference type="Proteomes" id="UP000887578">
    <property type="component" value="Unplaced"/>
</dbReference>
<dbReference type="SUPFAM" id="SSF47113">
    <property type="entry name" value="Histone-fold"/>
    <property type="match status" value="1"/>
</dbReference>
<dbReference type="GO" id="GO:0046982">
    <property type="term" value="F:protein heterodimerization activity"/>
    <property type="evidence" value="ECO:0007669"/>
    <property type="project" value="InterPro"/>
</dbReference>
<dbReference type="InterPro" id="IPR009072">
    <property type="entry name" value="Histone-fold"/>
</dbReference>
<sequence length="74" mass="8460">MSKSMVNREMVVKMIQSILAQNTIDPDATQRLYECTMVLAEKVLDYAIEAAKLRNSDKIEKRDIEMAITLIKQA</sequence>
<organism evidence="1 2">
    <name type="scientific">Panagrolaimus davidi</name>
    <dbReference type="NCBI Taxonomy" id="227884"/>
    <lineage>
        <taxon>Eukaryota</taxon>
        <taxon>Metazoa</taxon>
        <taxon>Ecdysozoa</taxon>
        <taxon>Nematoda</taxon>
        <taxon>Chromadorea</taxon>
        <taxon>Rhabditida</taxon>
        <taxon>Tylenchina</taxon>
        <taxon>Panagrolaimomorpha</taxon>
        <taxon>Panagrolaimoidea</taxon>
        <taxon>Panagrolaimidae</taxon>
        <taxon>Panagrolaimus</taxon>
    </lineage>
</organism>
<proteinExistence type="predicted"/>
<name>A0A914Q3Q9_9BILA</name>
<evidence type="ECO:0000313" key="2">
    <source>
        <dbReference type="WBParaSite" id="PDA_v2.g21783.t1"/>
    </source>
</evidence>
<dbReference type="WBParaSite" id="PDA_v2.g21783.t1">
    <property type="protein sequence ID" value="PDA_v2.g21783.t1"/>
    <property type="gene ID" value="PDA_v2.g21783"/>
</dbReference>